<keyword evidence="4" id="KW-0472">Membrane</keyword>
<dbReference type="PROSITE" id="PS00629">
    <property type="entry name" value="IMP_1"/>
    <property type="match status" value="1"/>
</dbReference>
<dbReference type="InterPro" id="IPR020583">
    <property type="entry name" value="Inositol_monoP_metal-BS"/>
</dbReference>
<reference evidence="6 7" key="1">
    <citation type="submission" date="2019-03" db="EMBL/GenBank/DDBJ databases">
        <title>Alkanindiges illinoisensis: a potential pathogenic isolated from ascites of a gastric cancer patient with abdominal metastasis.</title>
        <authorList>
            <person name="Hu X."/>
            <person name="Yang B."/>
            <person name="Yan X."/>
            <person name="Lin L."/>
            <person name="Zhao H."/>
            <person name="Zhou F."/>
            <person name="Su B."/>
            <person name="Chen J."/>
            <person name="Rui Y."/>
            <person name="Wang Q."/>
            <person name="Zheng L."/>
        </authorList>
    </citation>
    <scope>NUCLEOTIDE SEQUENCE [LARGE SCALE GENOMIC DNA]</scope>
    <source>
        <strain evidence="6 7">NFYY 23406</strain>
    </source>
</reference>
<feature type="binding site" evidence="4">
    <location>
        <position position="105"/>
    </location>
    <ligand>
        <name>substrate</name>
    </ligand>
</feature>
<feature type="binding site" evidence="4">
    <location>
        <position position="105"/>
    </location>
    <ligand>
        <name>Mg(2+)</name>
        <dbReference type="ChEBI" id="CHEBI:18420"/>
        <label>1</label>
    </ligand>
</feature>
<comment type="cofactor">
    <cofactor evidence="4 5">
        <name>Mg(2+)</name>
        <dbReference type="ChEBI" id="CHEBI:18420"/>
    </cofactor>
</comment>
<keyword evidence="4" id="KW-0997">Cell inner membrane</keyword>
<dbReference type="Gene3D" id="3.40.190.80">
    <property type="match status" value="1"/>
</dbReference>
<feature type="binding site" evidence="5">
    <location>
        <position position="126"/>
    </location>
    <ligand>
        <name>Mg(2+)</name>
        <dbReference type="ChEBI" id="CHEBI:18420"/>
        <label>1</label>
        <note>catalytic</note>
    </ligand>
</feature>
<dbReference type="EC" id="3.1.3.7" evidence="4"/>
<comment type="subcellular location">
    <subcellularLocation>
        <location evidence="4">Cell inner membrane</location>
        <topology evidence="4">Peripheral membrane protein</topology>
        <orientation evidence="4">Cytoplasmic side</orientation>
    </subcellularLocation>
</comment>
<feature type="binding site" evidence="5">
    <location>
        <position position="105"/>
    </location>
    <ligand>
        <name>Mg(2+)</name>
        <dbReference type="ChEBI" id="CHEBI:18420"/>
        <label>1</label>
        <note>catalytic</note>
    </ligand>
</feature>
<evidence type="ECO:0000256" key="4">
    <source>
        <dbReference type="HAMAP-Rule" id="MF_02095"/>
    </source>
</evidence>
<dbReference type="AlphaFoldDB" id="A0A4Y7XF77"/>
<dbReference type="GO" id="GO:0000287">
    <property type="term" value="F:magnesium ion binding"/>
    <property type="evidence" value="ECO:0007669"/>
    <property type="project" value="UniProtKB-UniRule"/>
</dbReference>
<dbReference type="PANTHER" id="PTHR43028:SF5">
    <property type="entry name" value="3'(2'),5'-BISPHOSPHATE NUCLEOTIDASE 1"/>
    <property type="match status" value="1"/>
</dbReference>
<proteinExistence type="inferred from homology"/>
<dbReference type="GO" id="GO:0000103">
    <property type="term" value="P:sulfate assimilation"/>
    <property type="evidence" value="ECO:0007669"/>
    <property type="project" value="TreeGrafter"/>
</dbReference>
<feature type="binding site" evidence="4">
    <location>
        <position position="256"/>
    </location>
    <ligand>
        <name>Mg(2+)</name>
        <dbReference type="ChEBI" id="CHEBI:18420"/>
        <label>2</label>
    </ligand>
</feature>
<evidence type="ECO:0000256" key="5">
    <source>
        <dbReference type="PIRSR" id="PIRSR600760-2"/>
    </source>
</evidence>
<comment type="function">
    <text evidence="4">Converts adenosine-3',5'-bisphosphate (PAP) to AMP.</text>
</comment>
<gene>
    <name evidence="4" type="primary">cysQ</name>
    <name evidence="6" type="ORF">E2B99_02315</name>
</gene>
<feature type="binding site" evidence="4">
    <location>
        <position position="126"/>
    </location>
    <ligand>
        <name>Mg(2+)</name>
        <dbReference type="ChEBI" id="CHEBI:18420"/>
        <label>2</label>
    </ligand>
</feature>
<dbReference type="OrthoDB" id="9785695at2"/>
<dbReference type="CDD" id="cd01638">
    <property type="entry name" value="CysQ"/>
    <property type="match status" value="1"/>
</dbReference>
<evidence type="ECO:0000313" key="6">
    <source>
        <dbReference type="EMBL" id="TEU30354.1"/>
    </source>
</evidence>
<evidence type="ECO:0000256" key="2">
    <source>
        <dbReference type="ARBA" id="ARBA00022723"/>
    </source>
</evidence>
<dbReference type="GO" id="GO:0050427">
    <property type="term" value="P:3'-phosphoadenosine 5'-phosphosulfate metabolic process"/>
    <property type="evidence" value="ECO:0007669"/>
    <property type="project" value="TreeGrafter"/>
</dbReference>
<comment type="similarity">
    <text evidence="4">Belongs to the inositol monophosphatase superfamily. CysQ family.</text>
</comment>
<comment type="catalytic activity">
    <reaction evidence="1 4">
        <text>adenosine 3',5'-bisphosphate + H2O = AMP + phosphate</text>
        <dbReference type="Rhea" id="RHEA:10040"/>
        <dbReference type="ChEBI" id="CHEBI:15377"/>
        <dbReference type="ChEBI" id="CHEBI:43474"/>
        <dbReference type="ChEBI" id="CHEBI:58343"/>
        <dbReference type="ChEBI" id="CHEBI:456215"/>
        <dbReference type="EC" id="3.1.3.7"/>
    </reaction>
</comment>
<dbReference type="Pfam" id="PF00459">
    <property type="entry name" value="Inositol_P"/>
    <property type="match status" value="1"/>
</dbReference>
<feature type="binding site" evidence="4">
    <location>
        <begin position="125"/>
        <end position="128"/>
    </location>
    <ligand>
        <name>substrate</name>
    </ligand>
</feature>
<evidence type="ECO:0000313" key="7">
    <source>
        <dbReference type="Proteomes" id="UP000297834"/>
    </source>
</evidence>
<name>A0A4Y7XF77_9GAMM</name>
<dbReference type="SUPFAM" id="SSF56655">
    <property type="entry name" value="Carbohydrate phosphatase"/>
    <property type="match status" value="1"/>
</dbReference>
<keyword evidence="3 4" id="KW-0460">Magnesium</keyword>
<dbReference type="InterPro" id="IPR006240">
    <property type="entry name" value="CysQ"/>
</dbReference>
<organism evidence="6 7">
    <name type="scientific">Alkanindiges illinoisensis</name>
    <dbReference type="NCBI Taxonomy" id="197183"/>
    <lineage>
        <taxon>Bacteria</taxon>
        <taxon>Pseudomonadati</taxon>
        <taxon>Pseudomonadota</taxon>
        <taxon>Gammaproteobacteria</taxon>
        <taxon>Moraxellales</taxon>
        <taxon>Moraxellaceae</taxon>
        <taxon>Alkanindiges</taxon>
    </lineage>
</organism>
<protein>
    <recommendedName>
        <fullName evidence="4">3'(2'),5'-bisphosphate nucleotidase CysQ</fullName>
        <ecNumber evidence="4">3.1.3.7</ecNumber>
    </recommendedName>
    <alternativeName>
        <fullName evidence="4">3'(2'),5-bisphosphonucleoside 3'(2')-phosphohydrolase</fullName>
    </alternativeName>
    <alternativeName>
        <fullName evidence="4">3'-phosphoadenosine 5'-phosphate phosphatase</fullName>
        <shortName evidence="4">PAP phosphatase</shortName>
    </alternativeName>
</protein>
<feature type="binding site" evidence="4">
    <location>
        <position position="123"/>
    </location>
    <ligand>
        <name>Mg(2+)</name>
        <dbReference type="ChEBI" id="CHEBI:18420"/>
        <label>1</label>
    </ligand>
</feature>
<feature type="binding site" evidence="5">
    <location>
        <position position="123"/>
    </location>
    <ligand>
        <name>Mg(2+)</name>
        <dbReference type="ChEBI" id="CHEBI:18420"/>
        <label>1</label>
        <note>catalytic</note>
    </ligand>
</feature>
<dbReference type="RefSeq" id="WP_134243383.1">
    <property type="nucleotide sequence ID" value="NZ_SNTY01000009.1"/>
</dbReference>
<accession>A0A4Y7XF77</accession>
<sequence length="316" mass="35984">MIEDKPMPDEMPINDAAVESATVAESIVESPAVLKADQSIQLLVELVKNVNHLLCEFYQDYQQNQVLQISNKADKSPVTEADMAAHHLIEQGLKKINPLIPVLSEESSDYKLRFDWHEFWLVDPLDGTREFINQTGEFTVNIALIHHGVVQLAIIGIPTLKRIYLTRKNQPLYRIDEAGDSLLWQEIQPKPVNLSSWQIAISRRSEWKVYQQFKQVLHDRQQTFDCKNAGSAYKFCLMLEGEIDVYPRFHPTSEWDTAAGQGLLEAIGGGVYDLQGRPFAYNQRHDLLNGHFMAVRQNDFLPSALQVAQETLKALT</sequence>
<keyword evidence="2 4" id="KW-0479">Metal-binding</keyword>
<dbReference type="HAMAP" id="MF_02095">
    <property type="entry name" value="CysQ"/>
    <property type="match status" value="1"/>
</dbReference>
<dbReference type="Gene3D" id="3.30.540.10">
    <property type="entry name" value="Fructose-1,6-Bisphosphatase, subunit A, domain 1"/>
    <property type="match status" value="1"/>
</dbReference>
<keyword evidence="4" id="KW-1003">Cell membrane</keyword>
<dbReference type="InterPro" id="IPR000760">
    <property type="entry name" value="Inositol_monophosphatase-like"/>
</dbReference>
<dbReference type="Proteomes" id="UP000297834">
    <property type="component" value="Unassembled WGS sequence"/>
</dbReference>
<keyword evidence="4" id="KW-0378">Hydrolase</keyword>
<keyword evidence="7" id="KW-1185">Reference proteome</keyword>
<dbReference type="PANTHER" id="PTHR43028">
    <property type="entry name" value="3'(2'),5'-BISPHOSPHATE NUCLEOTIDASE 1"/>
    <property type="match status" value="1"/>
</dbReference>
<evidence type="ECO:0000256" key="3">
    <source>
        <dbReference type="ARBA" id="ARBA00022842"/>
    </source>
</evidence>
<dbReference type="InterPro" id="IPR050725">
    <property type="entry name" value="CysQ/Inositol_MonoPase"/>
</dbReference>
<dbReference type="GO" id="GO:0005886">
    <property type="term" value="C:plasma membrane"/>
    <property type="evidence" value="ECO:0007669"/>
    <property type="project" value="UniProtKB-SubCell"/>
</dbReference>
<evidence type="ECO:0000256" key="1">
    <source>
        <dbReference type="ARBA" id="ARBA00001625"/>
    </source>
</evidence>
<feature type="binding site" evidence="4">
    <location>
        <position position="256"/>
    </location>
    <ligand>
        <name>substrate</name>
    </ligand>
</feature>
<dbReference type="PRINTS" id="PR00377">
    <property type="entry name" value="IMPHPHTASES"/>
</dbReference>
<feature type="binding site" evidence="5">
    <location>
        <position position="125"/>
    </location>
    <ligand>
        <name>Mg(2+)</name>
        <dbReference type="ChEBI" id="CHEBI:18420"/>
        <label>1</label>
        <note>catalytic</note>
    </ligand>
</feature>
<feature type="binding site" evidence="4">
    <location>
        <position position="125"/>
    </location>
    <ligand>
        <name>Mg(2+)</name>
        <dbReference type="ChEBI" id="CHEBI:18420"/>
        <label>1</label>
    </ligand>
</feature>
<feature type="binding site" evidence="5">
    <location>
        <position position="256"/>
    </location>
    <ligand>
        <name>Mg(2+)</name>
        <dbReference type="ChEBI" id="CHEBI:18420"/>
        <label>1</label>
        <note>catalytic</note>
    </ligand>
</feature>
<feature type="binding site" evidence="4">
    <location>
        <position position="123"/>
    </location>
    <ligand>
        <name>Mg(2+)</name>
        <dbReference type="ChEBI" id="CHEBI:18420"/>
        <label>2</label>
    </ligand>
</feature>
<dbReference type="GO" id="GO:0008441">
    <property type="term" value="F:3'(2'),5'-bisphosphate nucleotidase activity"/>
    <property type="evidence" value="ECO:0007669"/>
    <property type="project" value="UniProtKB-UniRule"/>
</dbReference>
<dbReference type="STRING" id="1120977.GCA_000619845_00510"/>
<dbReference type="EMBL" id="SNTY01000009">
    <property type="protein sequence ID" value="TEU30354.1"/>
    <property type="molecule type" value="Genomic_DNA"/>
</dbReference>
<comment type="caution">
    <text evidence="6">The sequence shown here is derived from an EMBL/GenBank/DDBJ whole genome shotgun (WGS) entry which is preliminary data.</text>
</comment>